<reference evidence="1 2" key="1">
    <citation type="submission" date="2017-08" db="EMBL/GenBank/DDBJ databases">
        <title>Infants hospitalized years apart are colonized by the same room-sourced microbial strains.</title>
        <authorList>
            <person name="Brooks B."/>
            <person name="Olm M.R."/>
            <person name="Firek B.A."/>
            <person name="Baker R."/>
            <person name="Thomas B.C."/>
            <person name="Morowitz M.J."/>
            <person name="Banfield J.F."/>
        </authorList>
    </citation>
    <scope>NUCLEOTIDE SEQUENCE [LARGE SCALE GENOMIC DNA]</scope>
    <source>
        <strain evidence="1">S2_006_000_R2_64</strain>
    </source>
</reference>
<dbReference type="Proteomes" id="UP000249739">
    <property type="component" value="Unassembled WGS sequence"/>
</dbReference>
<evidence type="ECO:0000313" key="1">
    <source>
        <dbReference type="EMBL" id="PZP57486.1"/>
    </source>
</evidence>
<dbReference type="AlphaFoldDB" id="A0A2W5HH09"/>
<name>A0A2W5HH09_9BACT</name>
<gene>
    <name evidence="1" type="ORF">DI586_00175</name>
</gene>
<sequence length="68" mass="8061">MKLSRFRAQLKRDSATMEKLYKPAFLNRGYLVLFTADIRGLSYLRYESIAFRMWVRLGTDFIPMTHAP</sequence>
<evidence type="ECO:0000313" key="2">
    <source>
        <dbReference type="Proteomes" id="UP000249739"/>
    </source>
</evidence>
<accession>A0A2W5HH09</accession>
<comment type="caution">
    <text evidence="1">The sequence shown here is derived from an EMBL/GenBank/DDBJ whole genome shotgun (WGS) entry which is preliminary data.</text>
</comment>
<organism evidence="1 2">
    <name type="scientific">Micavibrio aeruginosavorus</name>
    <dbReference type="NCBI Taxonomy" id="349221"/>
    <lineage>
        <taxon>Bacteria</taxon>
        <taxon>Pseudomonadati</taxon>
        <taxon>Bdellovibrionota</taxon>
        <taxon>Bdellovibrionia</taxon>
        <taxon>Bdellovibrionales</taxon>
        <taxon>Pseudobdellovibrionaceae</taxon>
        <taxon>Micavibrio</taxon>
    </lineage>
</organism>
<protein>
    <submittedName>
        <fullName evidence="1">Uncharacterized protein</fullName>
    </submittedName>
</protein>
<proteinExistence type="predicted"/>
<dbReference type="EMBL" id="QFOT01000001">
    <property type="protein sequence ID" value="PZP57486.1"/>
    <property type="molecule type" value="Genomic_DNA"/>
</dbReference>